<dbReference type="Gene3D" id="2.170.130.10">
    <property type="entry name" value="TonB-dependent receptor, plug domain"/>
    <property type="match status" value="1"/>
</dbReference>
<dbReference type="GO" id="GO:0009279">
    <property type="term" value="C:cell outer membrane"/>
    <property type="evidence" value="ECO:0007669"/>
    <property type="project" value="UniProtKB-SubCell"/>
</dbReference>
<evidence type="ECO:0000256" key="4">
    <source>
        <dbReference type="ARBA" id="ARBA00022692"/>
    </source>
</evidence>
<comment type="subcellular location">
    <subcellularLocation>
        <location evidence="1 8">Cell outer membrane</location>
        <topology evidence="1 8">Multi-pass membrane protein</topology>
    </subcellularLocation>
</comment>
<dbReference type="EMBL" id="LR590484">
    <property type="protein sequence ID" value="VTR33795.1"/>
    <property type="molecule type" value="Genomic_DNA"/>
</dbReference>
<dbReference type="GeneID" id="78461997"/>
<evidence type="ECO:0000256" key="8">
    <source>
        <dbReference type="PROSITE-ProRule" id="PRU01360"/>
    </source>
</evidence>
<keyword evidence="5 9" id="KW-0798">TonB box</keyword>
<organism evidence="12 13">
    <name type="scientific">Sphingobacterium thalpophilum</name>
    <dbReference type="NCBI Taxonomy" id="259"/>
    <lineage>
        <taxon>Bacteria</taxon>
        <taxon>Pseudomonadati</taxon>
        <taxon>Bacteroidota</taxon>
        <taxon>Sphingobacteriia</taxon>
        <taxon>Sphingobacteriales</taxon>
        <taxon>Sphingobacteriaceae</taxon>
        <taxon>Sphingobacterium</taxon>
    </lineage>
</organism>
<proteinExistence type="inferred from homology"/>
<dbReference type="AlphaFoldDB" id="A0A4U9UJX5"/>
<evidence type="ECO:0000313" key="12">
    <source>
        <dbReference type="EMBL" id="VTR33795.1"/>
    </source>
</evidence>
<evidence type="ECO:0000256" key="6">
    <source>
        <dbReference type="ARBA" id="ARBA00023136"/>
    </source>
</evidence>
<dbReference type="Pfam" id="PF07715">
    <property type="entry name" value="Plug"/>
    <property type="match status" value="1"/>
</dbReference>
<dbReference type="InterPro" id="IPR036942">
    <property type="entry name" value="Beta-barrel_TonB_sf"/>
</dbReference>
<dbReference type="STRING" id="1123265.GCA_000686625_04144"/>
<gene>
    <name evidence="12" type="ORF">NCTC11429_01227</name>
</gene>
<dbReference type="InterPro" id="IPR000531">
    <property type="entry name" value="Beta-barrel_TonB"/>
</dbReference>
<evidence type="ECO:0000313" key="13">
    <source>
        <dbReference type="Proteomes" id="UP000308196"/>
    </source>
</evidence>
<feature type="domain" description="TonB-dependent receptor plug" evidence="11">
    <location>
        <begin position="147"/>
        <end position="256"/>
    </location>
</feature>
<dbReference type="RefSeq" id="WP_081817919.1">
    <property type="nucleotide sequence ID" value="NZ_LR590484.1"/>
</dbReference>
<evidence type="ECO:0000259" key="10">
    <source>
        <dbReference type="Pfam" id="PF00593"/>
    </source>
</evidence>
<protein>
    <submittedName>
        <fullName evidence="12">Outer membrane cobalamin receptor protein</fullName>
    </submittedName>
</protein>
<dbReference type="InterPro" id="IPR008969">
    <property type="entry name" value="CarboxyPept-like_regulatory"/>
</dbReference>
<dbReference type="InterPro" id="IPR039426">
    <property type="entry name" value="TonB-dep_rcpt-like"/>
</dbReference>
<sequence>MNRPDYLHQLRKTKLYCHLAFLTPVVAFSLLDTAQAAYLRPKAVKSISSAAVSAGLQQKINGQVLDEHGKPVVGATISEKGTAHSTSTDSQGRFSLSVSSPSAILVINYIGYASREVTANQASQVTLMKSEDLLEEVVVVGYGSQKKTNLTSAVSQVDMKVLQNRPAPTVANLLQGAAPGLVVTRQSGRPGDQGLNIQIRGASSANGSVTPLYVIDGVISSEETFIALNPNDIENISVLKDGGATAIYGAQSAGGVILITTKKGQKGPSRISLMSNMAWQMPSNMPDRLTLVEEMKYMNLGRANAGLAPEYNEEDLNYAVNGPVFVEGANGQWRTYNQQNLIDQVAKKSYNLYNHNLQITGGNEKVTYMASLGNMSQAGMFKVGEDHFERWNARANISAQVNKYVKLDVGSAYINQATDNPQDGGYGIDGGGNGILRQFYSSRMRFPLYNEDGTYYRSGSSSAIGYALMKDGGFNRDRKDIYFNNVTATFNNFIKGLDIKLMYSRENTARENRNFKRTVTYYSGPSKSTASQLNNPNNYSVTNYKTLSENYQALVDYNFKLGTLHNFHVMGGYQYQSYDYQYITASTKNLFVNDNPSLNFTSDPINKSHNQFAQRSESQSFFGRFNYNYDERYLFEATVRSDESSRLYPGSRRKVFPSFSAGWNMGREQWFENISHIVSDLKPRISWGKVGSQIGVGYYDFLAQLNTGPNSEPGKTGVVLGDTKQTYTYQDLIPAIGVSWETVETQNIGLDFSFLNHKLKGSFDYYNKYNNNMLVSVRLPATVGINVPMSNDGRLKTWGWEFNIGYGNKVGEDFTYNVNFNLADNQNKVLRYGGADDIVKPGVNGGKDDKGKIILVEGYALNSIWGYLADGYFQTEADLAKAPSYEKLLNKAGVPGLGDIRYVDMDGDGKISPGGERLDDLGDLVYLGDTNPRYQYGININLSYKNFDFGMFIQGIAKRKFKPSNELIQPLLFSWYMPMSFQTDYWTPDNRDAAFPRPYLEGTHNFQPSSKWFLNGAYARLKNIQVGYTLTKEQIKRLPFARVRFYASGEDLFTLSKMGVFKGVVDPEMKPTREGTTKEIASPYPFARTVSFGINLDF</sequence>
<dbReference type="InterPro" id="IPR037066">
    <property type="entry name" value="Plug_dom_sf"/>
</dbReference>
<dbReference type="InterPro" id="IPR012910">
    <property type="entry name" value="Plug_dom"/>
</dbReference>
<dbReference type="Proteomes" id="UP000308196">
    <property type="component" value="Chromosome"/>
</dbReference>
<evidence type="ECO:0000256" key="7">
    <source>
        <dbReference type="ARBA" id="ARBA00023237"/>
    </source>
</evidence>
<keyword evidence="7 8" id="KW-0998">Cell outer membrane</keyword>
<evidence type="ECO:0000259" key="11">
    <source>
        <dbReference type="Pfam" id="PF07715"/>
    </source>
</evidence>
<reference evidence="12 13" key="1">
    <citation type="submission" date="2019-05" db="EMBL/GenBank/DDBJ databases">
        <authorList>
            <consortium name="Pathogen Informatics"/>
        </authorList>
    </citation>
    <scope>NUCLEOTIDE SEQUENCE [LARGE SCALE GENOMIC DNA]</scope>
    <source>
        <strain evidence="12 13">NCTC11429</strain>
    </source>
</reference>
<dbReference type="InterPro" id="IPR023997">
    <property type="entry name" value="TonB-dep_OMP_SusC/RagA_CS"/>
</dbReference>
<dbReference type="SUPFAM" id="SSF49464">
    <property type="entry name" value="Carboxypeptidase regulatory domain-like"/>
    <property type="match status" value="1"/>
</dbReference>
<evidence type="ECO:0000256" key="3">
    <source>
        <dbReference type="ARBA" id="ARBA00022452"/>
    </source>
</evidence>
<dbReference type="NCBIfam" id="TIGR04056">
    <property type="entry name" value="OMP_RagA_SusC"/>
    <property type="match status" value="1"/>
</dbReference>
<feature type="domain" description="TonB-dependent receptor-like beta-barrel" evidence="10">
    <location>
        <begin position="451"/>
        <end position="949"/>
    </location>
</feature>
<evidence type="ECO:0000256" key="1">
    <source>
        <dbReference type="ARBA" id="ARBA00004571"/>
    </source>
</evidence>
<dbReference type="Pfam" id="PF00593">
    <property type="entry name" value="TonB_dep_Rec_b-barrel"/>
    <property type="match status" value="1"/>
</dbReference>
<dbReference type="SUPFAM" id="SSF56935">
    <property type="entry name" value="Porins"/>
    <property type="match status" value="1"/>
</dbReference>
<dbReference type="Pfam" id="PF13715">
    <property type="entry name" value="CarbopepD_reg_2"/>
    <property type="match status" value="1"/>
</dbReference>
<dbReference type="Gene3D" id="2.60.40.1120">
    <property type="entry name" value="Carboxypeptidase-like, regulatory domain"/>
    <property type="match status" value="1"/>
</dbReference>
<keyword evidence="2 8" id="KW-0813">Transport</keyword>
<evidence type="ECO:0000256" key="9">
    <source>
        <dbReference type="RuleBase" id="RU003357"/>
    </source>
</evidence>
<keyword evidence="4 8" id="KW-0812">Transmembrane</keyword>
<name>A0A4U9UJX5_9SPHI</name>
<evidence type="ECO:0000256" key="2">
    <source>
        <dbReference type="ARBA" id="ARBA00022448"/>
    </source>
</evidence>
<keyword evidence="12" id="KW-0675">Receptor</keyword>
<keyword evidence="3 8" id="KW-1134">Transmembrane beta strand</keyword>
<comment type="similarity">
    <text evidence="8 9">Belongs to the TonB-dependent receptor family.</text>
</comment>
<dbReference type="InterPro" id="IPR023996">
    <property type="entry name" value="TonB-dep_OMP_SusC/RagA"/>
</dbReference>
<dbReference type="NCBIfam" id="TIGR04057">
    <property type="entry name" value="SusC_RagA_signa"/>
    <property type="match status" value="1"/>
</dbReference>
<evidence type="ECO:0000256" key="5">
    <source>
        <dbReference type="ARBA" id="ARBA00023077"/>
    </source>
</evidence>
<dbReference type="Gene3D" id="2.40.170.20">
    <property type="entry name" value="TonB-dependent receptor, beta-barrel domain"/>
    <property type="match status" value="1"/>
</dbReference>
<dbReference type="PROSITE" id="PS52016">
    <property type="entry name" value="TONB_DEPENDENT_REC_3"/>
    <property type="match status" value="1"/>
</dbReference>
<keyword evidence="6 8" id="KW-0472">Membrane</keyword>
<accession>A0A4U9UJX5</accession>
<dbReference type="KEGG" id="stha:NCTC11429_01227"/>